<accession>A0ABW4ETU3</accession>
<gene>
    <name evidence="1" type="ORF">ACFSJD_10285</name>
</gene>
<proteinExistence type="predicted"/>
<organism evidence="1 2">
    <name type="scientific">Pseudonocardia yunnanensis</name>
    <dbReference type="NCBI Taxonomy" id="58107"/>
    <lineage>
        <taxon>Bacteria</taxon>
        <taxon>Bacillati</taxon>
        <taxon>Actinomycetota</taxon>
        <taxon>Actinomycetes</taxon>
        <taxon>Pseudonocardiales</taxon>
        <taxon>Pseudonocardiaceae</taxon>
        <taxon>Pseudonocardia</taxon>
    </lineage>
</organism>
<keyword evidence="2" id="KW-1185">Reference proteome</keyword>
<reference evidence="2" key="1">
    <citation type="journal article" date="2019" name="Int. J. Syst. Evol. Microbiol.">
        <title>The Global Catalogue of Microorganisms (GCM) 10K type strain sequencing project: providing services to taxonomists for standard genome sequencing and annotation.</title>
        <authorList>
            <consortium name="The Broad Institute Genomics Platform"/>
            <consortium name="The Broad Institute Genome Sequencing Center for Infectious Disease"/>
            <person name="Wu L."/>
            <person name="Ma J."/>
        </authorList>
    </citation>
    <scope>NUCLEOTIDE SEQUENCE [LARGE SCALE GENOMIC DNA]</scope>
    <source>
        <strain evidence="2">CCM 7043</strain>
    </source>
</reference>
<sequence length="53" mass="5574">MALDVADDKTLLAPALQVTWIGPQRPVEGGTVFVKPLVEDDAAENEVTAHSAS</sequence>
<comment type="caution">
    <text evidence="1">The sequence shown here is derived from an EMBL/GenBank/DDBJ whole genome shotgun (WGS) entry which is preliminary data.</text>
</comment>
<dbReference type="RefSeq" id="WP_344719832.1">
    <property type="nucleotide sequence ID" value="NZ_BAAAUS010000006.1"/>
</dbReference>
<evidence type="ECO:0000313" key="1">
    <source>
        <dbReference type="EMBL" id="MFD1517877.1"/>
    </source>
</evidence>
<dbReference type="EMBL" id="JBHUCO010000012">
    <property type="protein sequence ID" value="MFD1517877.1"/>
    <property type="molecule type" value="Genomic_DNA"/>
</dbReference>
<evidence type="ECO:0000313" key="2">
    <source>
        <dbReference type="Proteomes" id="UP001597114"/>
    </source>
</evidence>
<dbReference type="Proteomes" id="UP001597114">
    <property type="component" value="Unassembled WGS sequence"/>
</dbReference>
<protein>
    <submittedName>
        <fullName evidence="1">Uncharacterized protein</fullName>
    </submittedName>
</protein>
<name>A0ABW4ETU3_9PSEU</name>